<dbReference type="InterPro" id="IPR017871">
    <property type="entry name" value="ABC_transporter-like_CS"/>
</dbReference>
<evidence type="ECO:0000256" key="3">
    <source>
        <dbReference type="ARBA" id="ARBA00022692"/>
    </source>
</evidence>
<keyword evidence="4" id="KW-0547">Nucleotide-binding</keyword>
<gene>
    <name evidence="11" type="ORF">PANT_26d00043</name>
</gene>
<dbReference type="PROSITE" id="PS00211">
    <property type="entry name" value="ABC_TRANSPORTER_1"/>
    <property type="match status" value="1"/>
</dbReference>
<feature type="transmembrane region" description="Helical" evidence="9">
    <location>
        <begin position="988"/>
        <end position="1008"/>
    </location>
</feature>
<feature type="transmembrane region" description="Helical" evidence="9">
    <location>
        <begin position="437"/>
        <end position="461"/>
    </location>
</feature>
<evidence type="ECO:0000256" key="2">
    <source>
        <dbReference type="ARBA" id="ARBA00022448"/>
    </source>
</evidence>
<evidence type="ECO:0000256" key="6">
    <source>
        <dbReference type="ARBA" id="ARBA00022989"/>
    </source>
</evidence>
<dbReference type="PROSITE" id="PS50893">
    <property type="entry name" value="ABC_TRANSPORTER_2"/>
    <property type="match status" value="1"/>
</dbReference>
<feature type="region of interest" description="Disordered" evidence="8">
    <location>
        <begin position="79"/>
        <end position="134"/>
    </location>
</feature>
<dbReference type="AlphaFoldDB" id="M9LT38"/>
<evidence type="ECO:0000313" key="11">
    <source>
        <dbReference type="EMBL" id="GAC77421.1"/>
    </source>
</evidence>
<keyword evidence="7 9" id="KW-0472">Membrane</keyword>
<reference evidence="12" key="1">
    <citation type="journal article" date="2013" name="Genome Announc.">
        <title>Genome sequence of the basidiomycetous yeast Pseudozyma antarctica T-34, a producer of the glycolipid biosurfactants mannosylerythritol lipids.</title>
        <authorList>
            <person name="Morita T."/>
            <person name="Koike H."/>
            <person name="Koyama Y."/>
            <person name="Hagiwara H."/>
            <person name="Ito E."/>
            <person name="Fukuoka T."/>
            <person name="Imura T."/>
            <person name="Machida M."/>
            <person name="Kitamoto D."/>
        </authorList>
    </citation>
    <scope>NUCLEOTIDE SEQUENCE [LARGE SCALE GENOMIC DNA]</scope>
    <source>
        <strain evidence="12">T-34</strain>
    </source>
</reference>
<keyword evidence="5" id="KW-0067">ATP-binding</keyword>
<keyword evidence="6 9" id="KW-1133">Transmembrane helix</keyword>
<name>M9LT38_PSEA3</name>
<dbReference type="GO" id="GO:0005524">
    <property type="term" value="F:ATP binding"/>
    <property type="evidence" value="ECO:0007669"/>
    <property type="project" value="UniProtKB-KW"/>
</dbReference>
<sequence>MQPTPARPASHVATEVAVLRYLTRYQSLLSILHSCIAASEQQLPSSATPSRSAVDGQPFFLAFLVASFISSGCLRTFGDSGTDPDQSQPTSLDSSDRTPPLPEHSRPVQSIRSQHLPLPPSSASNTRIFRPSPPVRRYNSMSISALSMYKSCPPGLTSSNGTACNTATCSSPFVAPDARTPKPTADKQCSSCDAGFGGINCNVCQSPSACQARKSSLGLGSSSSLFGTNDTLVCHKQPSAVRTTYIDCNVNQTTVNGVYPGEMRMTLSKTYQTDDFARTGLATWPEQQNTALSQVWLDGVEQFYCQAAGCTARNSTETLDPQARFGSSLWTCSSLQCYCIPGTTMCGKGQLDLSPVINQLNGTLTMPCDYLDPANPTAVSHCAFRGELLNNFLGSQGLPLDQCQFGSCITQAELDTFWATGSGESSSNGSRSGLSNAVIAGLVILGVAVAAIAALLLIGLWQQRKARRLPKRAIAEPLGLQWYNLTYAVPDTSVGLRRRKPTPSAEKLAETVPSTPFHASSASGGDLTVLRNSSGRIEPGCMVAVLGPSGAGKTSLVEILAGRHKIGRVSGAIHALEPAAAEAFEAGPSRRSIGFVDQEDALPAFSTVREALQMAADLSLPDNVLPAEKSEIVSTTIAQLGLERVADKRIGDSTRRGLSGGERRRVSIGCALVSRPRLLVADEPLSGLDAFSASRVVAAFRELAHGAGAGSTTVVVTVHQPSSEIYYSFDQVMLMSHGAVLYHGSPADSLEWCQKMGESCPPGHNVADHLLRIASAPHTSTETPLHEKSSSLSDGATSDADRGSVEAGTPWEKAVGSESMACFMTQFTTLCRRNFITARRDPGGALAHIVGAVAVGLIVGGCFYKVKLTIAGFQNRVGSMYFLFILLSFSALSAATALAKARPLMMRERANGMYGSLSWLVSYLVYDLSLLRIMPALILSIIMYWMVGLRARASDFFEFVLIAVLFAVAMALYNMLLAAVVEDVSVSILLGGLFILFNIGFGGFLLNLNELPSVFRWLQWICPMKYALEAVASHELSGLQLVDTVGGVSITASVSVFSGNLFAFKADAFYRDLLVLALGFVLGLFILLAGAVTWRMRERR</sequence>
<dbReference type="InterPro" id="IPR003593">
    <property type="entry name" value="AAA+_ATPase"/>
</dbReference>
<organism evidence="11 12">
    <name type="scientific">Pseudozyma antarctica (strain T-34)</name>
    <name type="common">Yeast</name>
    <name type="synonym">Candida antarctica</name>
    <dbReference type="NCBI Taxonomy" id="1151754"/>
    <lineage>
        <taxon>Eukaryota</taxon>
        <taxon>Fungi</taxon>
        <taxon>Dikarya</taxon>
        <taxon>Basidiomycota</taxon>
        <taxon>Ustilaginomycotina</taxon>
        <taxon>Ustilaginomycetes</taxon>
        <taxon>Ustilaginales</taxon>
        <taxon>Ustilaginaceae</taxon>
        <taxon>Moesziomyces</taxon>
    </lineage>
</organism>
<dbReference type="SMART" id="SM00382">
    <property type="entry name" value="AAA"/>
    <property type="match status" value="1"/>
</dbReference>
<proteinExistence type="predicted"/>
<keyword evidence="3 9" id="KW-0812">Transmembrane</keyword>
<dbReference type="GO" id="GO:0016887">
    <property type="term" value="F:ATP hydrolysis activity"/>
    <property type="evidence" value="ECO:0007669"/>
    <property type="project" value="InterPro"/>
</dbReference>
<keyword evidence="2" id="KW-0813">Transport</keyword>
<feature type="transmembrane region" description="Helical" evidence="9">
    <location>
        <begin position="878"/>
        <end position="899"/>
    </location>
</feature>
<feature type="region of interest" description="Disordered" evidence="8">
    <location>
        <begin position="778"/>
        <end position="807"/>
    </location>
</feature>
<comment type="subcellular location">
    <subcellularLocation>
        <location evidence="1">Membrane</location>
        <topology evidence="1">Multi-pass membrane protein</topology>
    </subcellularLocation>
</comment>
<evidence type="ECO:0000256" key="8">
    <source>
        <dbReference type="SAM" id="MobiDB-lite"/>
    </source>
</evidence>
<dbReference type="Pfam" id="PF01061">
    <property type="entry name" value="ABC2_membrane"/>
    <property type="match status" value="1"/>
</dbReference>
<evidence type="ECO:0000313" key="12">
    <source>
        <dbReference type="Proteomes" id="UP000011976"/>
    </source>
</evidence>
<feature type="transmembrane region" description="Helical" evidence="9">
    <location>
        <begin position="959"/>
        <end position="981"/>
    </location>
</feature>
<dbReference type="PANTHER" id="PTHR48041:SF91">
    <property type="entry name" value="ABC TRANSPORTER G FAMILY MEMBER 28"/>
    <property type="match status" value="1"/>
</dbReference>
<dbReference type="GO" id="GO:0016020">
    <property type="term" value="C:membrane"/>
    <property type="evidence" value="ECO:0007669"/>
    <property type="project" value="UniProtKB-SubCell"/>
</dbReference>
<protein>
    <submittedName>
        <fullName evidence="11">Transporter, ABC superfamily</fullName>
    </submittedName>
</protein>
<evidence type="ECO:0000256" key="5">
    <source>
        <dbReference type="ARBA" id="ARBA00022840"/>
    </source>
</evidence>
<dbReference type="Proteomes" id="UP000011976">
    <property type="component" value="Unassembled WGS sequence"/>
</dbReference>
<dbReference type="GO" id="GO:0140359">
    <property type="term" value="F:ABC-type transporter activity"/>
    <property type="evidence" value="ECO:0007669"/>
    <property type="project" value="InterPro"/>
</dbReference>
<evidence type="ECO:0000256" key="7">
    <source>
        <dbReference type="ARBA" id="ARBA00023136"/>
    </source>
</evidence>
<accession>M9LT38</accession>
<dbReference type="InterPro" id="IPR027417">
    <property type="entry name" value="P-loop_NTPase"/>
</dbReference>
<feature type="compositionally biased region" description="Polar residues" evidence="8">
    <location>
        <begin position="83"/>
        <end position="93"/>
    </location>
</feature>
<evidence type="ECO:0000259" key="10">
    <source>
        <dbReference type="PROSITE" id="PS50893"/>
    </source>
</evidence>
<dbReference type="InterPro" id="IPR013525">
    <property type="entry name" value="ABC2_TM"/>
</dbReference>
<feature type="transmembrane region" description="Helical" evidence="9">
    <location>
        <begin position="845"/>
        <end position="866"/>
    </location>
</feature>
<evidence type="ECO:0000256" key="1">
    <source>
        <dbReference type="ARBA" id="ARBA00004141"/>
    </source>
</evidence>
<dbReference type="Pfam" id="PF00005">
    <property type="entry name" value="ABC_tran"/>
    <property type="match status" value="1"/>
</dbReference>
<feature type="transmembrane region" description="Helical" evidence="9">
    <location>
        <begin position="1073"/>
        <end position="1094"/>
    </location>
</feature>
<dbReference type="Gene3D" id="3.40.50.300">
    <property type="entry name" value="P-loop containing nucleotide triphosphate hydrolases"/>
    <property type="match status" value="1"/>
</dbReference>
<dbReference type="EMBL" id="DF196792">
    <property type="protein sequence ID" value="GAC77421.1"/>
    <property type="molecule type" value="Genomic_DNA"/>
</dbReference>
<dbReference type="InterPro" id="IPR050352">
    <property type="entry name" value="ABCG_transporters"/>
</dbReference>
<dbReference type="SUPFAM" id="SSF52540">
    <property type="entry name" value="P-loop containing nucleoside triphosphate hydrolases"/>
    <property type="match status" value="1"/>
</dbReference>
<feature type="transmembrane region" description="Helical" evidence="9">
    <location>
        <begin position="920"/>
        <end position="947"/>
    </location>
</feature>
<dbReference type="STRING" id="1151754.M9LT38"/>
<evidence type="ECO:0000256" key="9">
    <source>
        <dbReference type="SAM" id="Phobius"/>
    </source>
</evidence>
<evidence type="ECO:0000256" key="4">
    <source>
        <dbReference type="ARBA" id="ARBA00022741"/>
    </source>
</evidence>
<dbReference type="InterPro" id="IPR003439">
    <property type="entry name" value="ABC_transporter-like_ATP-bd"/>
</dbReference>
<feature type="domain" description="ABC transporter" evidence="10">
    <location>
        <begin position="512"/>
        <end position="762"/>
    </location>
</feature>
<dbReference type="PANTHER" id="PTHR48041">
    <property type="entry name" value="ABC TRANSPORTER G FAMILY MEMBER 28"/>
    <property type="match status" value="1"/>
</dbReference>
<dbReference type="OrthoDB" id="66620at2759"/>